<accession>A0AAD7X7Z1</accession>
<dbReference type="InterPro" id="IPR017276">
    <property type="entry name" value="Synth_of_cyt-c-oxidase_Sco1/2"/>
</dbReference>
<dbReference type="PANTHER" id="PTHR12151:SF5">
    <property type="entry name" value="AT19154P"/>
    <property type="match status" value="1"/>
</dbReference>
<feature type="binding site" evidence="9">
    <location>
        <position position="160"/>
    </location>
    <ligand>
        <name>Cu cation</name>
        <dbReference type="ChEBI" id="CHEBI:23378"/>
    </ligand>
</feature>
<feature type="binding site" evidence="9">
    <location>
        <position position="247"/>
    </location>
    <ligand>
        <name>Cu cation</name>
        <dbReference type="ChEBI" id="CHEBI:23378"/>
    </ligand>
</feature>
<evidence type="ECO:0000256" key="4">
    <source>
        <dbReference type="ARBA" id="ARBA00022792"/>
    </source>
</evidence>
<evidence type="ECO:0000256" key="2">
    <source>
        <dbReference type="ARBA" id="ARBA00010996"/>
    </source>
</evidence>
<keyword evidence="15" id="KW-1185">Reference proteome</keyword>
<evidence type="ECO:0000256" key="5">
    <source>
        <dbReference type="ARBA" id="ARBA00023008"/>
    </source>
</evidence>
<keyword evidence="10" id="KW-1015">Disulfide bond</keyword>
<keyword evidence="7 12" id="KW-0472">Membrane</keyword>
<dbReference type="InterPro" id="IPR013766">
    <property type="entry name" value="Thioredoxin_domain"/>
</dbReference>
<dbReference type="InterPro" id="IPR036249">
    <property type="entry name" value="Thioredoxin-like_sf"/>
</dbReference>
<evidence type="ECO:0000256" key="1">
    <source>
        <dbReference type="ARBA" id="ARBA00004273"/>
    </source>
</evidence>
<keyword evidence="3 9" id="KW-0479">Metal-binding</keyword>
<feature type="region of interest" description="Disordered" evidence="11">
    <location>
        <begin position="47"/>
        <end position="71"/>
    </location>
</feature>
<proteinExistence type="inferred from homology"/>
<reference evidence="14" key="1">
    <citation type="submission" date="2022-11" db="EMBL/GenBank/DDBJ databases">
        <title>Genome Sequence of Cubamyces cubensis.</title>
        <authorList>
            <person name="Buettner E."/>
        </authorList>
    </citation>
    <scope>NUCLEOTIDE SEQUENCE</scope>
    <source>
        <strain evidence="14">MPL-01</strain>
    </source>
</reference>
<evidence type="ECO:0000256" key="9">
    <source>
        <dbReference type="PIRSR" id="PIRSR037736-1"/>
    </source>
</evidence>
<dbReference type="GO" id="GO:0005743">
    <property type="term" value="C:mitochondrial inner membrane"/>
    <property type="evidence" value="ECO:0007669"/>
    <property type="project" value="UniProtKB-SubCell"/>
</dbReference>
<dbReference type="GO" id="GO:0033617">
    <property type="term" value="P:mitochondrial respiratory chain complex IV assembly"/>
    <property type="evidence" value="ECO:0007669"/>
    <property type="project" value="TreeGrafter"/>
</dbReference>
<evidence type="ECO:0000256" key="6">
    <source>
        <dbReference type="ARBA" id="ARBA00023128"/>
    </source>
</evidence>
<dbReference type="CDD" id="cd02968">
    <property type="entry name" value="SCO"/>
    <property type="match status" value="1"/>
</dbReference>
<comment type="similarity">
    <text evidence="2 8">Belongs to the SCO1/2 family.</text>
</comment>
<dbReference type="PIRSF" id="PIRSF037736">
    <property type="entry name" value="SCO1"/>
    <property type="match status" value="1"/>
</dbReference>
<organism evidence="14 15">
    <name type="scientific">Trametes cubensis</name>
    <dbReference type="NCBI Taxonomy" id="1111947"/>
    <lineage>
        <taxon>Eukaryota</taxon>
        <taxon>Fungi</taxon>
        <taxon>Dikarya</taxon>
        <taxon>Basidiomycota</taxon>
        <taxon>Agaricomycotina</taxon>
        <taxon>Agaricomycetes</taxon>
        <taxon>Polyporales</taxon>
        <taxon>Polyporaceae</taxon>
        <taxon>Trametes</taxon>
    </lineage>
</organism>
<protein>
    <recommendedName>
        <fullName evidence="13">Thioredoxin domain-containing protein</fullName>
    </recommendedName>
</protein>
<evidence type="ECO:0000259" key="13">
    <source>
        <dbReference type="PROSITE" id="PS51352"/>
    </source>
</evidence>
<dbReference type="Gene3D" id="3.40.30.10">
    <property type="entry name" value="Glutaredoxin"/>
    <property type="match status" value="1"/>
</dbReference>
<feature type="compositionally biased region" description="Polar residues" evidence="11">
    <location>
        <begin position="52"/>
        <end position="68"/>
    </location>
</feature>
<feature type="disulfide bond" description="Redox-active" evidence="10">
    <location>
        <begin position="156"/>
        <end position="160"/>
    </location>
</feature>
<dbReference type="EMBL" id="JAPEVG010000173">
    <property type="protein sequence ID" value="KAJ8474931.1"/>
    <property type="molecule type" value="Genomic_DNA"/>
</dbReference>
<evidence type="ECO:0000313" key="15">
    <source>
        <dbReference type="Proteomes" id="UP001215151"/>
    </source>
</evidence>
<evidence type="ECO:0000256" key="3">
    <source>
        <dbReference type="ARBA" id="ARBA00022723"/>
    </source>
</evidence>
<feature type="transmembrane region" description="Helical" evidence="12">
    <location>
        <begin position="74"/>
        <end position="98"/>
    </location>
</feature>
<dbReference type="AlphaFoldDB" id="A0AAD7X7Z1"/>
<evidence type="ECO:0000256" key="10">
    <source>
        <dbReference type="PIRSR" id="PIRSR603782-2"/>
    </source>
</evidence>
<dbReference type="GO" id="GO:0016531">
    <property type="term" value="F:copper chaperone activity"/>
    <property type="evidence" value="ECO:0007669"/>
    <property type="project" value="InterPro"/>
</dbReference>
<dbReference type="InterPro" id="IPR003782">
    <property type="entry name" value="SCO1/SenC"/>
</dbReference>
<evidence type="ECO:0000313" key="14">
    <source>
        <dbReference type="EMBL" id="KAJ8474931.1"/>
    </source>
</evidence>
<sequence length="292" mass="32770">MSARSLRLLSPLLRASPVPPSSRHALSAHHAAQRCALRTASLPSRTCARRGYSQTPDPKLNPTQQTSSGERDRAAIGVFTPKAAALFVLTGIGLYFYFRNEKEKLLEQRRKEREDQVVGRPQVGGPFSLTTHKGEPFTEKDLLGKWSLIYFGFTNCPDICPEELDKMSAAVDKLDEKYGQIVQPIFISVDPARDTVPQVARYVSEFHPRLVGLTGSYDTLKATCKAYRVYFSTPPNAQPGDDYLVDHSIFFYFMDPNGQFVDAFGKASSVEDVVARVEKEVARWEKEYGRRV</sequence>
<evidence type="ECO:0000256" key="11">
    <source>
        <dbReference type="SAM" id="MobiDB-lite"/>
    </source>
</evidence>
<evidence type="ECO:0000256" key="7">
    <source>
        <dbReference type="ARBA" id="ARBA00023136"/>
    </source>
</evidence>
<comment type="subcellular location">
    <subcellularLocation>
        <location evidence="1 8">Mitochondrion inner membrane</location>
    </subcellularLocation>
</comment>
<comment type="caution">
    <text evidence="14">The sequence shown here is derived from an EMBL/GenBank/DDBJ whole genome shotgun (WGS) entry which is preliminary data.</text>
</comment>
<dbReference type="Proteomes" id="UP001215151">
    <property type="component" value="Unassembled WGS sequence"/>
</dbReference>
<gene>
    <name evidence="14" type="ORF">ONZ51_g6883</name>
</gene>
<feature type="region of interest" description="Disordered" evidence="11">
    <location>
        <begin position="112"/>
        <end position="131"/>
    </location>
</feature>
<name>A0AAD7X7Z1_9APHY</name>
<dbReference type="GO" id="GO:0006878">
    <property type="term" value="P:intracellular copper ion homeostasis"/>
    <property type="evidence" value="ECO:0007669"/>
    <property type="project" value="UniProtKB-UniRule"/>
</dbReference>
<dbReference type="SUPFAM" id="SSF52833">
    <property type="entry name" value="Thioredoxin-like"/>
    <property type="match status" value="1"/>
</dbReference>
<dbReference type="PANTHER" id="PTHR12151">
    <property type="entry name" value="ELECTRON TRANSPORT PROTIN SCO1/SENC FAMILY MEMBER"/>
    <property type="match status" value="1"/>
</dbReference>
<feature type="domain" description="Thioredoxin" evidence="13">
    <location>
        <begin position="118"/>
        <end position="282"/>
    </location>
</feature>
<keyword evidence="5 9" id="KW-0186">Copper</keyword>
<evidence type="ECO:0000256" key="12">
    <source>
        <dbReference type="SAM" id="Phobius"/>
    </source>
</evidence>
<dbReference type="Pfam" id="PF02630">
    <property type="entry name" value="SCO1-SenC"/>
    <property type="match status" value="1"/>
</dbReference>
<evidence type="ECO:0000256" key="8">
    <source>
        <dbReference type="PIRNR" id="PIRNR037736"/>
    </source>
</evidence>
<keyword evidence="4 8" id="KW-0999">Mitochondrion inner membrane</keyword>
<keyword evidence="12" id="KW-0812">Transmembrane</keyword>
<feature type="binding site" evidence="9">
    <location>
        <position position="156"/>
    </location>
    <ligand>
        <name>Cu cation</name>
        <dbReference type="ChEBI" id="CHEBI:23378"/>
    </ligand>
</feature>
<dbReference type="FunFam" id="3.40.30.10:FF:000013">
    <property type="entry name" value="Blast:Protein SCO1 homolog, mitochondrial"/>
    <property type="match status" value="1"/>
</dbReference>
<dbReference type="PROSITE" id="PS51352">
    <property type="entry name" value="THIOREDOXIN_2"/>
    <property type="match status" value="1"/>
</dbReference>
<dbReference type="GO" id="GO:0005507">
    <property type="term" value="F:copper ion binding"/>
    <property type="evidence" value="ECO:0007669"/>
    <property type="project" value="InterPro"/>
</dbReference>
<keyword evidence="12" id="KW-1133">Transmembrane helix</keyword>
<keyword evidence="6 8" id="KW-0496">Mitochondrion</keyword>